<accession>A0A7J7EPL7</accession>
<organism evidence="1 2">
    <name type="scientific">Diceros bicornis minor</name>
    <name type="common">South-central black rhinoceros</name>
    <dbReference type="NCBI Taxonomy" id="77932"/>
    <lineage>
        <taxon>Eukaryota</taxon>
        <taxon>Metazoa</taxon>
        <taxon>Chordata</taxon>
        <taxon>Craniata</taxon>
        <taxon>Vertebrata</taxon>
        <taxon>Euteleostomi</taxon>
        <taxon>Mammalia</taxon>
        <taxon>Eutheria</taxon>
        <taxon>Laurasiatheria</taxon>
        <taxon>Perissodactyla</taxon>
        <taxon>Rhinocerotidae</taxon>
        <taxon>Diceros</taxon>
    </lineage>
</organism>
<dbReference type="EMBL" id="JACDTQ010002544">
    <property type="protein sequence ID" value="KAF5917544.1"/>
    <property type="molecule type" value="Genomic_DNA"/>
</dbReference>
<gene>
    <name evidence="1" type="ORF">HPG69_017436</name>
</gene>
<comment type="caution">
    <text evidence="1">The sequence shown here is derived from an EMBL/GenBank/DDBJ whole genome shotgun (WGS) entry which is preliminary data.</text>
</comment>
<protein>
    <submittedName>
        <fullName evidence="1">Uncharacterized protein</fullName>
    </submittedName>
</protein>
<reference evidence="1 2" key="1">
    <citation type="journal article" date="2020" name="Mol. Biol. Evol.">
        <title>Interspecific Gene Flow and the Evolution of Specialization in Black and White Rhinoceros.</title>
        <authorList>
            <person name="Moodley Y."/>
            <person name="Westbury M.V."/>
            <person name="Russo I.M."/>
            <person name="Gopalakrishnan S."/>
            <person name="Rakotoarivelo A."/>
            <person name="Olsen R.A."/>
            <person name="Prost S."/>
            <person name="Tunstall T."/>
            <person name="Ryder O.A."/>
            <person name="Dalen L."/>
            <person name="Bruford M.W."/>
        </authorList>
    </citation>
    <scope>NUCLEOTIDE SEQUENCE [LARGE SCALE GENOMIC DNA]</scope>
    <source>
        <strain evidence="1">SBR-YM</strain>
        <tissue evidence="1">Skin</tissue>
    </source>
</reference>
<name>A0A7J7EPL7_DICBM</name>
<keyword evidence="2" id="KW-1185">Reference proteome</keyword>
<sequence length="142" mass="15114">MCQIYTSRIGCKALEIQGKATEAKRRQRGGGRACAGLMRVIAAGSLRWPAATQAGLVTSAPPRQQVQTGGERGCLHGVRGGTGSQKSGPSQPGLLGACLLWRGCWGNLLGKCECVITWPGLAARHAGISEARGVWKRKRFWD</sequence>
<evidence type="ECO:0000313" key="2">
    <source>
        <dbReference type="Proteomes" id="UP000551758"/>
    </source>
</evidence>
<proteinExistence type="predicted"/>
<dbReference type="AlphaFoldDB" id="A0A7J7EPL7"/>
<evidence type="ECO:0000313" key="1">
    <source>
        <dbReference type="EMBL" id="KAF5917544.1"/>
    </source>
</evidence>
<dbReference type="Proteomes" id="UP000551758">
    <property type="component" value="Unassembled WGS sequence"/>
</dbReference>